<protein>
    <submittedName>
        <fullName evidence="2">Uncharacterized protein</fullName>
    </submittedName>
</protein>
<evidence type="ECO:0000313" key="2">
    <source>
        <dbReference type="EMBL" id="QDV06030.1"/>
    </source>
</evidence>
<sequence length="350" mass="37122" precursor="true">MTLLLLTALLIPPTAHVTPPGQEAVTLSARAIRTWEIELPADPFQKISGSLPIAHDGGSGFAVSASGTGFEIDTDGDGVLDRKVDGREDPETKVRGARVTVSGLKDGEPFRYPARMELRPEGWAWASSSVLEGMIGKTPVQLIDVDGNGRYTDVGTDAIGVNGSNVAQFLGETLLVDGELRSIALSGEGATVVARTFPFEGQVGTLDLRSEFGGKGVMLGAVVQSVDRKHSFELSAMENGAKVPAGRYRLVAAKIGLGEARATVDTRMMGTIRVKKEAKTALQWGAPIKATFVFDRKGSEITLDPEKVKYTGAAGERWVGWDPVGKSPTFHIKDAETGEVLVDAVFPGSC</sequence>
<keyword evidence="1" id="KW-0732">Signal</keyword>
<evidence type="ECO:0000256" key="1">
    <source>
        <dbReference type="SAM" id="SignalP"/>
    </source>
</evidence>
<dbReference type="Proteomes" id="UP000320390">
    <property type="component" value="Chromosome"/>
</dbReference>
<reference evidence="2 3" key="1">
    <citation type="submission" date="2019-02" db="EMBL/GenBank/DDBJ databases">
        <title>Deep-cultivation of Planctomycetes and their phenomic and genomic characterization uncovers novel biology.</title>
        <authorList>
            <person name="Wiegand S."/>
            <person name="Jogler M."/>
            <person name="Boedeker C."/>
            <person name="Pinto D."/>
            <person name="Vollmers J."/>
            <person name="Rivas-Marin E."/>
            <person name="Kohn T."/>
            <person name="Peeters S.H."/>
            <person name="Heuer A."/>
            <person name="Rast P."/>
            <person name="Oberbeckmann S."/>
            <person name="Bunk B."/>
            <person name="Jeske O."/>
            <person name="Meyerdierks A."/>
            <person name="Storesund J.E."/>
            <person name="Kallscheuer N."/>
            <person name="Luecker S."/>
            <person name="Lage O.M."/>
            <person name="Pohl T."/>
            <person name="Merkel B.J."/>
            <person name="Hornburger P."/>
            <person name="Mueller R.-W."/>
            <person name="Bruemmer F."/>
            <person name="Labrenz M."/>
            <person name="Spormann A.M."/>
            <person name="Op den Camp H."/>
            <person name="Overmann J."/>
            <person name="Amann R."/>
            <person name="Jetten M.S.M."/>
            <person name="Mascher T."/>
            <person name="Medema M.H."/>
            <person name="Devos D.P."/>
            <person name="Kaster A.-K."/>
            <person name="Ovreas L."/>
            <person name="Rohde M."/>
            <person name="Galperin M.Y."/>
            <person name="Jogler C."/>
        </authorList>
    </citation>
    <scope>NUCLEOTIDE SEQUENCE [LARGE SCALE GENOMIC DNA]</scope>
    <source>
        <strain evidence="2 3">Poly30</strain>
    </source>
</reference>
<feature type="chain" id="PRO_5022124045" evidence="1">
    <location>
        <begin position="18"/>
        <end position="350"/>
    </location>
</feature>
<feature type="signal peptide" evidence="1">
    <location>
        <begin position="1"/>
        <end position="17"/>
    </location>
</feature>
<organism evidence="2 3">
    <name type="scientific">Saltatorellus ferox</name>
    <dbReference type="NCBI Taxonomy" id="2528018"/>
    <lineage>
        <taxon>Bacteria</taxon>
        <taxon>Pseudomonadati</taxon>
        <taxon>Planctomycetota</taxon>
        <taxon>Planctomycetia</taxon>
        <taxon>Planctomycetia incertae sedis</taxon>
        <taxon>Saltatorellus</taxon>
    </lineage>
</organism>
<dbReference type="AlphaFoldDB" id="A0A518EPM8"/>
<dbReference type="OrthoDB" id="277217at2"/>
<name>A0A518EPM8_9BACT</name>
<proteinExistence type="predicted"/>
<accession>A0A518EPM8</accession>
<gene>
    <name evidence="2" type="ORF">Poly30_15340</name>
</gene>
<keyword evidence="3" id="KW-1185">Reference proteome</keyword>
<dbReference type="EMBL" id="CP036434">
    <property type="protein sequence ID" value="QDV06030.1"/>
    <property type="molecule type" value="Genomic_DNA"/>
</dbReference>
<dbReference type="RefSeq" id="WP_145195852.1">
    <property type="nucleotide sequence ID" value="NZ_CP036434.1"/>
</dbReference>
<evidence type="ECO:0000313" key="3">
    <source>
        <dbReference type="Proteomes" id="UP000320390"/>
    </source>
</evidence>